<proteinExistence type="predicted"/>
<sequence>MHASFDRSGLDNSGGTASGYEHDWSAQEHAASINQSSTGEVGRLIGPYLRSHKPSFQDGQIVVREMIRGMGHKTAVTVHGRERGSLGTGTATVDEHDESTLEHRADANGLSDTGFDKVLEPSGDDSAAALNGDVTILQ</sequence>
<dbReference type="EMBL" id="JAVFHQ010000029">
    <property type="protein sequence ID" value="KAK4543799.1"/>
    <property type="molecule type" value="Genomic_DNA"/>
</dbReference>
<evidence type="ECO:0000313" key="3">
    <source>
        <dbReference type="Proteomes" id="UP001324427"/>
    </source>
</evidence>
<gene>
    <name evidence="2" type="ORF">LTR36_004832</name>
</gene>
<reference evidence="2 3" key="1">
    <citation type="submission" date="2021-11" db="EMBL/GenBank/DDBJ databases">
        <title>Black yeast isolated from Biological Soil Crust.</title>
        <authorList>
            <person name="Kurbessoian T."/>
        </authorList>
    </citation>
    <scope>NUCLEOTIDE SEQUENCE [LARGE SCALE GENOMIC DNA]</scope>
    <source>
        <strain evidence="2 3">CCFEE 5522</strain>
    </source>
</reference>
<dbReference type="Proteomes" id="UP001324427">
    <property type="component" value="Unassembled WGS sequence"/>
</dbReference>
<evidence type="ECO:0000313" key="2">
    <source>
        <dbReference type="EMBL" id="KAK4543799.1"/>
    </source>
</evidence>
<dbReference type="AlphaFoldDB" id="A0AAV9JFZ9"/>
<organism evidence="2 3">
    <name type="scientific">Oleoguttula mirabilis</name>
    <dbReference type="NCBI Taxonomy" id="1507867"/>
    <lineage>
        <taxon>Eukaryota</taxon>
        <taxon>Fungi</taxon>
        <taxon>Dikarya</taxon>
        <taxon>Ascomycota</taxon>
        <taxon>Pezizomycotina</taxon>
        <taxon>Dothideomycetes</taxon>
        <taxon>Dothideomycetidae</taxon>
        <taxon>Mycosphaerellales</taxon>
        <taxon>Teratosphaeriaceae</taxon>
        <taxon>Oleoguttula</taxon>
    </lineage>
</organism>
<feature type="region of interest" description="Disordered" evidence="1">
    <location>
        <begin position="82"/>
        <end position="114"/>
    </location>
</feature>
<name>A0AAV9JFZ9_9PEZI</name>
<comment type="caution">
    <text evidence="2">The sequence shown here is derived from an EMBL/GenBank/DDBJ whole genome shotgun (WGS) entry which is preliminary data.</text>
</comment>
<keyword evidence="3" id="KW-1185">Reference proteome</keyword>
<feature type="region of interest" description="Disordered" evidence="1">
    <location>
        <begin position="1"/>
        <end position="20"/>
    </location>
</feature>
<accession>A0AAV9JFZ9</accession>
<evidence type="ECO:0000256" key="1">
    <source>
        <dbReference type="SAM" id="MobiDB-lite"/>
    </source>
</evidence>
<protein>
    <submittedName>
        <fullName evidence="2">Uncharacterized protein</fullName>
    </submittedName>
</protein>